<dbReference type="PRINTS" id="PR00237">
    <property type="entry name" value="GPCRRHODOPSN"/>
</dbReference>
<dbReference type="Gene3D" id="1.20.1070.10">
    <property type="entry name" value="Rhodopsin 7-helix transmembrane proteins"/>
    <property type="match status" value="1"/>
</dbReference>
<keyword evidence="6" id="KW-0675">Receptor</keyword>
<keyword evidence="12" id="KW-1185">Reference proteome</keyword>
<evidence type="ECO:0000313" key="11">
    <source>
        <dbReference type="EMBL" id="CAG2190791.1"/>
    </source>
</evidence>
<feature type="transmembrane region" description="Helical" evidence="9">
    <location>
        <begin position="189"/>
        <end position="213"/>
    </location>
</feature>
<feature type="region of interest" description="Disordered" evidence="8">
    <location>
        <begin position="249"/>
        <end position="286"/>
    </location>
</feature>
<feature type="domain" description="G-protein coupled receptors family 1 profile" evidence="10">
    <location>
        <begin position="38"/>
        <end position="349"/>
    </location>
</feature>
<comment type="caution">
    <text evidence="11">The sequence shown here is derived from an EMBL/GenBank/DDBJ whole genome shotgun (WGS) entry which is preliminary data.</text>
</comment>
<keyword evidence="2 9" id="KW-0812">Transmembrane</keyword>
<gene>
    <name evidence="11" type="ORF">MEDL_6061</name>
</gene>
<evidence type="ECO:0000256" key="1">
    <source>
        <dbReference type="ARBA" id="ARBA00004141"/>
    </source>
</evidence>
<dbReference type="AlphaFoldDB" id="A0A8S3Q9X7"/>
<evidence type="ECO:0000256" key="3">
    <source>
        <dbReference type="ARBA" id="ARBA00022989"/>
    </source>
</evidence>
<evidence type="ECO:0000256" key="4">
    <source>
        <dbReference type="ARBA" id="ARBA00023040"/>
    </source>
</evidence>
<comment type="subcellular location">
    <subcellularLocation>
        <location evidence="1">Membrane</location>
        <topology evidence="1">Multi-pass membrane protein</topology>
    </subcellularLocation>
</comment>
<keyword evidence="5 9" id="KW-0472">Membrane</keyword>
<name>A0A8S3Q9X7_MYTED</name>
<dbReference type="PROSITE" id="PS50262">
    <property type="entry name" value="G_PROTEIN_RECEP_F1_2"/>
    <property type="match status" value="1"/>
</dbReference>
<accession>A0A8S3Q9X7</accession>
<dbReference type="Pfam" id="PF00001">
    <property type="entry name" value="7tm_1"/>
    <property type="match status" value="1"/>
</dbReference>
<evidence type="ECO:0000256" key="7">
    <source>
        <dbReference type="ARBA" id="ARBA00023224"/>
    </source>
</evidence>
<feature type="transmembrane region" description="Helical" evidence="9">
    <location>
        <begin position="330"/>
        <end position="352"/>
    </location>
</feature>
<evidence type="ECO:0000256" key="6">
    <source>
        <dbReference type="ARBA" id="ARBA00023170"/>
    </source>
</evidence>
<keyword evidence="7" id="KW-0807">Transducer</keyword>
<dbReference type="InterPro" id="IPR017452">
    <property type="entry name" value="GPCR_Rhodpsn_7TM"/>
</dbReference>
<dbReference type="Proteomes" id="UP000683360">
    <property type="component" value="Unassembled WGS sequence"/>
</dbReference>
<evidence type="ECO:0000259" key="10">
    <source>
        <dbReference type="PROSITE" id="PS50262"/>
    </source>
</evidence>
<feature type="compositionally biased region" description="Low complexity" evidence="8">
    <location>
        <begin position="260"/>
        <end position="271"/>
    </location>
</feature>
<evidence type="ECO:0000256" key="5">
    <source>
        <dbReference type="ARBA" id="ARBA00023136"/>
    </source>
</evidence>
<dbReference type="GO" id="GO:0016020">
    <property type="term" value="C:membrane"/>
    <property type="evidence" value="ECO:0007669"/>
    <property type="project" value="UniProtKB-SubCell"/>
</dbReference>
<keyword evidence="3 9" id="KW-1133">Transmembrane helix</keyword>
<dbReference type="PANTHER" id="PTHR24238">
    <property type="entry name" value="G-PROTEIN COUPLED RECEPTOR"/>
    <property type="match status" value="1"/>
</dbReference>
<dbReference type="InterPro" id="IPR000276">
    <property type="entry name" value="GPCR_Rhodpsn"/>
</dbReference>
<keyword evidence="4" id="KW-0297">G-protein coupled receptor</keyword>
<feature type="transmembrane region" description="Helical" evidence="9">
    <location>
        <begin position="292"/>
        <end position="310"/>
    </location>
</feature>
<dbReference type="EMBL" id="CAJPWZ010000341">
    <property type="protein sequence ID" value="CAG2190791.1"/>
    <property type="molecule type" value="Genomic_DNA"/>
</dbReference>
<evidence type="ECO:0000256" key="2">
    <source>
        <dbReference type="ARBA" id="ARBA00022692"/>
    </source>
</evidence>
<evidence type="ECO:0000256" key="8">
    <source>
        <dbReference type="SAM" id="MobiDB-lite"/>
    </source>
</evidence>
<evidence type="ECO:0000313" key="12">
    <source>
        <dbReference type="Proteomes" id="UP000683360"/>
    </source>
</evidence>
<protein>
    <submittedName>
        <fullName evidence="11">CCKAR</fullName>
    </submittedName>
</protein>
<feature type="transmembrane region" description="Helical" evidence="9">
    <location>
        <begin position="59"/>
        <end position="78"/>
    </location>
</feature>
<dbReference type="OrthoDB" id="6099343at2759"/>
<proteinExistence type="predicted"/>
<feature type="transmembrane region" description="Helical" evidence="9">
    <location>
        <begin position="98"/>
        <end position="116"/>
    </location>
</feature>
<dbReference type="PANTHER" id="PTHR24238:SF47">
    <property type="entry name" value="ECDYSTEROIDS_DOPAMINE RECEPTOR-RELATED"/>
    <property type="match status" value="1"/>
</dbReference>
<reference evidence="11" key="1">
    <citation type="submission" date="2021-03" db="EMBL/GenBank/DDBJ databases">
        <authorList>
            <person name="Bekaert M."/>
        </authorList>
    </citation>
    <scope>NUCLEOTIDE SEQUENCE</scope>
</reference>
<dbReference type="CDD" id="cd00637">
    <property type="entry name" value="7tm_classA_rhodopsin-like"/>
    <property type="match status" value="1"/>
</dbReference>
<evidence type="ECO:0000256" key="9">
    <source>
        <dbReference type="SAM" id="Phobius"/>
    </source>
</evidence>
<dbReference type="SUPFAM" id="SSF81321">
    <property type="entry name" value="Family A G protein-coupled receptor-like"/>
    <property type="match status" value="1"/>
</dbReference>
<organism evidence="11 12">
    <name type="scientific">Mytilus edulis</name>
    <name type="common">Blue mussel</name>
    <dbReference type="NCBI Taxonomy" id="6550"/>
    <lineage>
        <taxon>Eukaryota</taxon>
        <taxon>Metazoa</taxon>
        <taxon>Spiralia</taxon>
        <taxon>Lophotrochozoa</taxon>
        <taxon>Mollusca</taxon>
        <taxon>Bivalvia</taxon>
        <taxon>Autobranchia</taxon>
        <taxon>Pteriomorphia</taxon>
        <taxon>Mytilida</taxon>
        <taxon>Mytiloidea</taxon>
        <taxon>Mytilidae</taxon>
        <taxon>Mytilinae</taxon>
        <taxon>Mytilus</taxon>
    </lineage>
</organism>
<feature type="transmembrane region" description="Helical" evidence="9">
    <location>
        <begin position="25"/>
        <end position="47"/>
    </location>
</feature>
<dbReference type="GO" id="GO:0004930">
    <property type="term" value="F:G protein-coupled receptor activity"/>
    <property type="evidence" value="ECO:0007669"/>
    <property type="project" value="UniProtKB-KW"/>
</dbReference>
<sequence>MNVSEAPITLATLNTEELMERIPTIVYLSLVMIIGIPGNTLVILIYFGSLWKLEGAHWTFIRTITIVDFLICIIIIPFEFYQQTHQLTFYAENACKSFKVISVHLSVMASLLLVMMSANRLYRIWWPLKLPLSSRQALISIIILGIVVTAVSLPEGILSGINLKHRKHNITGYDCGLADMYKRTIYSSAYSIVLLVGFILCVSSLITMYSIIWNKLRKRGNFRSTKSSHLQIDIANESSGVQTVELEDESSFSNKTVSQKIKGNSSGSGKKSLQRQRNTSQRNRESRKVTKTAFVISIAFILSYLPYITVKLVSALSTGQYTSDSIIKGIIPILSRCFLLNNIINPFVYVCLDQTFLTQCKRVLLCRSR</sequence>
<feature type="transmembrane region" description="Helical" evidence="9">
    <location>
        <begin position="137"/>
        <end position="157"/>
    </location>
</feature>